<dbReference type="Proteomes" id="UP000814033">
    <property type="component" value="Unassembled WGS sequence"/>
</dbReference>
<reference evidence="1" key="1">
    <citation type="submission" date="2021-02" db="EMBL/GenBank/DDBJ databases">
        <authorList>
            <consortium name="DOE Joint Genome Institute"/>
            <person name="Ahrendt S."/>
            <person name="Looney B.P."/>
            <person name="Miyauchi S."/>
            <person name="Morin E."/>
            <person name="Drula E."/>
            <person name="Courty P.E."/>
            <person name="Chicoki N."/>
            <person name="Fauchery L."/>
            <person name="Kohler A."/>
            <person name="Kuo A."/>
            <person name="Labutti K."/>
            <person name="Pangilinan J."/>
            <person name="Lipzen A."/>
            <person name="Riley R."/>
            <person name="Andreopoulos W."/>
            <person name="He G."/>
            <person name="Johnson J."/>
            <person name="Barry K.W."/>
            <person name="Grigoriev I.V."/>
            <person name="Nagy L."/>
            <person name="Hibbett D."/>
            <person name="Henrissat B."/>
            <person name="Matheny P.B."/>
            <person name="Labbe J."/>
            <person name="Martin F."/>
        </authorList>
    </citation>
    <scope>NUCLEOTIDE SEQUENCE</scope>
    <source>
        <strain evidence="1">FP105234-sp</strain>
    </source>
</reference>
<comment type="caution">
    <text evidence="1">The sequence shown here is derived from an EMBL/GenBank/DDBJ whole genome shotgun (WGS) entry which is preliminary data.</text>
</comment>
<keyword evidence="2" id="KW-1185">Reference proteome</keyword>
<proteinExistence type="predicted"/>
<reference evidence="1" key="2">
    <citation type="journal article" date="2022" name="New Phytol.">
        <title>Evolutionary transition to the ectomycorrhizal habit in the genomes of a hyperdiverse lineage of mushroom-forming fungi.</title>
        <authorList>
            <person name="Looney B."/>
            <person name="Miyauchi S."/>
            <person name="Morin E."/>
            <person name="Drula E."/>
            <person name="Courty P.E."/>
            <person name="Kohler A."/>
            <person name="Kuo A."/>
            <person name="LaButti K."/>
            <person name="Pangilinan J."/>
            <person name="Lipzen A."/>
            <person name="Riley R."/>
            <person name="Andreopoulos W."/>
            <person name="He G."/>
            <person name="Johnson J."/>
            <person name="Nolan M."/>
            <person name="Tritt A."/>
            <person name="Barry K.W."/>
            <person name="Grigoriev I.V."/>
            <person name="Nagy L.G."/>
            <person name="Hibbett D."/>
            <person name="Henrissat B."/>
            <person name="Matheny P.B."/>
            <person name="Labbe J."/>
            <person name="Martin F.M."/>
        </authorList>
    </citation>
    <scope>NUCLEOTIDE SEQUENCE</scope>
    <source>
        <strain evidence="1">FP105234-sp</strain>
    </source>
</reference>
<accession>A0ACB8RKL6</accession>
<protein>
    <submittedName>
        <fullName evidence="1">Uncharacterized protein</fullName>
    </submittedName>
</protein>
<evidence type="ECO:0000313" key="2">
    <source>
        <dbReference type="Proteomes" id="UP000814033"/>
    </source>
</evidence>
<name>A0ACB8RKL6_9AGAM</name>
<evidence type="ECO:0000313" key="1">
    <source>
        <dbReference type="EMBL" id="KAI0044048.1"/>
    </source>
</evidence>
<sequence length="97" mass="10275">MTDCDSINTFMSGISGSFVIPPFSSVEVGVATCLYSVFNDDLNTPYEFGYGEFVGWSFEAASSCFDSVPPGGSQAGCLPLSECFIWSITVSNPEVAS</sequence>
<organism evidence="1 2">
    <name type="scientific">Auriscalpium vulgare</name>
    <dbReference type="NCBI Taxonomy" id="40419"/>
    <lineage>
        <taxon>Eukaryota</taxon>
        <taxon>Fungi</taxon>
        <taxon>Dikarya</taxon>
        <taxon>Basidiomycota</taxon>
        <taxon>Agaricomycotina</taxon>
        <taxon>Agaricomycetes</taxon>
        <taxon>Russulales</taxon>
        <taxon>Auriscalpiaceae</taxon>
        <taxon>Auriscalpium</taxon>
    </lineage>
</organism>
<gene>
    <name evidence="1" type="ORF">FA95DRAFT_1562664</name>
</gene>
<dbReference type="EMBL" id="MU275996">
    <property type="protein sequence ID" value="KAI0044048.1"/>
    <property type="molecule type" value="Genomic_DNA"/>
</dbReference>